<dbReference type="Pfam" id="PF14559">
    <property type="entry name" value="TPR_19"/>
    <property type="match status" value="1"/>
</dbReference>
<dbReference type="Gene3D" id="1.25.40.10">
    <property type="entry name" value="Tetratricopeptide repeat domain"/>
    <property type="match status" value="2"/>
</dbReference>
<gene>
    <name evidence="2" type="ORF">JOC86_000877</name>
</gene>
<dbReference type="SMART" id="SM00028">
    <property type="entry name" value="TPR"/>
    <property type="match status" value="7"/>
</dbReference>
<dbReference type="EMBL" id="JAFBDZ010000001">
    <property type="protein sequence ID" value="MBM7584340.1"/>
    <property type="molecule type" value="Genomic_DNA"/>
</dbReference>
<dbReference type="InterPro" id="IPR019734">
    <property type="entry name" value="TPR_rpt"/>
</dbReference>
<organism evidence="2 3">
    <name type="scientific">Rossellomorea pakistanensis</name>
    <dbReference type="NCBI Taxonomy" id="992288"/>
    <lineage>
        <taxon>Bacteria</taxon>
        <taxon>Bacillati</taxon>
        <taxon>Bacillota</taxon>
        <taxon>Bacilli</taxon>
        <taxon>Bacillales</taxon>
        <taxon>Bacillaceae</taxon>
        <taxon>Rossellomorea</taxon>
    </lineage>
</organism>
<dbReference type="PROSITE" id="PS50005">
    <property type="entry name" value="TPR"/>
    <property type="match status" value="2"/>
</dbReference>
<protein>
    <submittedName>
        <fullName evidence="2">Tetratricopeptide (TPR) repeat protein</fullName>
    </submittedName>
</protein>
<dbReference type="PANTHER" id="PTHR12558:SF13">
    <property type="entry name" value="CELL DIVISION CYCLE PROTEIN 27 HOMOLOG"/>
    <property type="match status" value="1"/>
</dbReference>
<keyword evidence="1" id="KW-0802">TPR repeat</keyword>
<dbReference type="PANTHER" id="PTHR12558">
    <property type="entry name" value="CELL DIVISION CYCLE 16,23,27"/>
    <property type="match status" value="1"/>
</dbReference>
<proteinExistence type="predicted"/>
<feature type="repeat" description="TPR" evidence="1">
    <location>
        <begin position="134"/>
        <end position="167"/>
    </location>
</feature>
<dbReference type="Pfam" id="PF13432">
    <property type="entry name" value="TPR_16"/>
    <property type="match status" value="1"/>
</dbReference>
<dbReference type="InterPro" id="IPR011990">
    <property type="entry name" value="TPR-like_helical_dom_sf"/>
</dbReference>
<dbReference type="Pfam" id="PF13429">
    <property type="entry name" value="TPR_15"/>
    <property type="match status" value="1"/>
</dbReference>
<reference evidence="2 3" key="1">
    <citation type="submission" date="2021-01" db="EMBL/GenBank/DDBJ databases">
        <title>Genomic Encyclopedia of Type Strains, Phase IV (KMG-IV): sequencing the most valuable type-strain genomes for metagenomic binning, comparative biology and taxonomic classification.</title>
        <authorList>
            <person name="Goeker M."/>
        </authorList>
    </citation>
    <scope>NUCLEOTIDE SEQUENCE [LARGE SCALE GENOMIC DNA]</scope>
    <source>
        <strain evidence="2 3">DSM 24834</strain>
    </source>
</reference>
<evidence type="ECO:0000313" key="2">
    <source>
        <dbReference type="EMBL" id="MBM7584340.1"/>
    </source>
</evidence>
<dbReference type="Proteomes" id="UP001646157">
    <property type="component" value="Unassembled WGS sequence"/>
</dbReference>
<evidence type="ECO:0000313" key="3">
    <source>
        <dbReference type="Proteomes" id="UP001646157"/>
    </source>
</evidence>
<name>A0ABS2N984_9BACI</name>
<sequence>MNYVEKMISTLEEGNLKEAEKYYKRVKSLGTDEDKFYLAEELYHLGFLEEAKELFEGLLKKFPGEGELVVLLAETLVEMNNEEEAMSLLSGLNEKDPEYPRALLLLADLYQMQGLFEVSEQKLIKAKSILPYEPIIDFALGELYSETGRFLEALRHYQELIKADMKEVAGVQINQRIAESLSAGGAFEEALIQYEEALEDHLEINTLFGYAFTAFQAGFYQKAIEKFNAVKELDPDYHSVYLLLAKAYEREEDLKNSLQTIKEGIKHDEYNKEMYFFGGKIALKLGEEEEAEKLLRESLAIDQGYLDAALTLNKLFQKQDRFEDILEIVNIIENEGEEDPQLYWDSAVANQGVENYKDALKQYQRAYTFFKEHPEFLKEYGDFLVEEGRHQEAMKIYQQLLNKQPSNDEVLSILERLQE</sequence>
<feature type="repeat" description="TPR" evidence="1">
    <location>
        <begin position="374"/>
        <end position="407"/>
    </location>
</feature>
<accession>A0ABS2N984</accession>
<comment type="caution">
    <text evidence="2">The sequence shown here is derived from an EMBL/GenBank/DDBJ whole genome shotgun (WGS) entry which is preliminary data.</text>
</comment>
<dbReference type="SUPFAM" id="SSF48452">
    <property type="entry name" value="TPR-like"/>
    <property type="match status" value="2"/>
</dbReference>
<keyword evidence="3" id="KW-1185">Reference proteome</keyword>
<evidence type="ECO:0000256" key="1">
    <source>
        <dbReference type="PROSITE-ProRule" id="PRU00339"/>
    </source>
</evidence>